<organism evidence="2">
    <name type="scientific">marine sediment metagenome</name>
    <dbReference type="NCBI Taxonomy" id="412755"/>
    <lineage>
        <taxon>unclassified sequences</taxon>
        <taxon>metagenomes</taxon>
        <taxon>ecological metagenomes</taxon>
    </lineage>
</organism>
<dbReference type="InterPro" id="IPR013132">
    <property type="entry name" value="PseI/NeuA/B-like_N"/>
</dbReference>
<dbReference type="Gene3D" id="3.20.20.70">
    <property type="entry name" value="Aldolase class I"/>
    <property type="match status" value="1"/>
</dbReference>
<dbReference type="InterPro" id="IPR013785">
    <property type="entry name" value="Aldolase_TIM"/>
</dbReference>
<sequence>AKELGAKWVKLSIVERRNLQLIEYCEKVGFERAFVSVDLYRQYPKRDGWEYLYCPNNGWSGYYPTKGDHIEWARYANIAQGTGMGYSCHSEDLSQCVLAACLGAKVIEKHFKYFSDIRTVEQPDAQVSLDPAQFKVMVQMIRRFAEPEEDRWYVIRTRAGVHGNDQQPNEWRVAKRGQEQSSSKYFHNSAEAYRETDRLNEALFLEYRNARRNETISAHGVPHSIMTDKVEFAGEQNGKRKRND</sequence>
<feature type="non-terminal residue" evidence="2">
    <location>
        <position position="1"/>
    </location>
</feature>
<gene>
    <name evidence="2" type="ORF">S01H1_56947</name>
</gene>
<protein>
    <recommendedName>
        <fullName evidence="1">PseI/NeuA/B-like domain-containing protein</fullName>
    </recommendedName>
</protein>
<dbReference type="InterPro" id="IPR051690">
    <property type="entry name" value="PseI-like"/>
</dbReference>
<feature type="domain" description="PseI/NeuA/B-like" evidence="1">
    <location>
        <begin position="63"/>
        <end position="145"/>
    </location>
</feature>
<dbReference type="PANTHER" id="PTHR42966">
    <property type="entry name" value="N-ACETYLNEURAMINATE SYNTHASE"/>
    <property type="match status" value="1"/>
</dbReference>
<dbReference type="SUPFAM" id="SSF51569">
    <property type="entry name" value="Aldolase"/>
    <property type="match status" value="1"/>
</dbReference>
<accession>X0VWG9</accession>
<reference evidence="2" key="1">
    <citation type="journal article" date="2014" name="Front. Microbiol.">
        <title>High frequency of phylogenetically diverse reductive dehalogenase-homologous genes in deep subseafloor sedimentary metagenomes.</title>
        <authorList>
            <person name="Kawai M."/>
            <person name="Futagami T."/>
            <person name="Toyoda A."/>
            <person name="Takaki Y."/>
            <person name="Nishi S."/>
            <person name="Hori S."/>
            <person name="Arai W."/>
            <person name="Tsubouchi T."/>
            <person name="Morono Y."/>
            <person name="Uchiyama I."/>
            <person name="Ito T."/>
            <person name="Fujiyama A."/>
            <person name="Inagaki F."/>
            <person name="Takami H."/>
        </authorList>
    </citation>
    <scope>NUCLEOTIDE SEQUENCE</scope>
    <source>
        <strain evidence="2">Expedition CK06-06</strain>
    </source>
</reference>
<dbReference type="AlphaFoldDB" id="X0VWG9"/>
<evidence type="ECO:0000313" key="2">
    <source>
        <dbReference type="EMBL" id="GAG22635.1"/>
    </source>
</evidence>
<evidence type="ECO:0000259" key="1">
    <source>
        <dbReference type="Pfam" id="PF03102"/>
    </source>
</evidence>
<comment type="caution">
    <text evidence="2">The sequence shown here is derived from an EMBL/GenBank/DDBJ whole genome shotgun (WGS) entry which is preliminary data.</text>
</comment>
<dbReference type="GO" id="GO:0016051">
    <property type="term" value="P:carbohydrate biosynthetic process"/>
    <property type="evidence" value="ECO:0007669"/>
    <property type="project" value="InterPro"/>
</dbReference>
<dbReference type="EMBL" id="BARS01037116">
    <property type="protein sequence ID" value="GAG22635.1"/>
    <property type="molecule type" value="Genomic_DNA"/>
</dbReference>
<proteinExistence type="predicted"/>
<dbReference type="PANTHER" id="PTHR42966:SF1">
    <property type="entry name" value="SIALIC ACID SYNTHASE"/>
    <property type="match status" value="1"/>
</dbReference>
<name>X0VWG9_9ZZZZ</name>
<dbReference type="Pfam" id="PF03102">
    <property type="entry name" value="NeuB"/>
    <property type="match status" value="1"/>
</dbReference>
<dbReference type="GO" id="GO:0047444">
    <property type="term" value="F:N-acylneuraminate-9-phosphate synthase activity"/>
    <property type="evidence" value="ECO:0007669"/>
    <property type="project" value="TreeGrafter"/>
</dbReference>